<dbReference type="GO" id="GO:0005085">
    <property type="term" value="F:guanyl-nucleotide exchange factor activity"/>
    <property type="evidence" value="ECO:0007669"/>
    <property type="project" value="UniProtKB-KW"/>
</dbReference>
<dbReference type="Gene3D" id="1.10.840.10">
    <property type="entry name" value="Ras guanine-nucleotide exchange factors catalytic domain"/>
    <property type="match status" value="1"/>
</dbReference>
<comment type="caution">
    <text evidence="6">The sequence shown here is derived from an EMBL/GenBank/DDBJ whole genome shotgun (WGS) entry which is preliminary data.</text>
</comment>
<dbReference type="Pfam" id="PF00617">
    <property type="entry name" value="RasGEF"/>
    <property type="match status" value="1"/>
</dbReference>
<dbReference type="PROSITE" id="PS50009">
    <property type="entry name" value="RASGEF_CAT"/>
    <property type="match status" value="1"/>
</dbReference>
<dbReference type="PROSITE" id="PS50003">
    <property type="entry name" value="PH_DOMAIN"/>
    <property type="match status" value="1"/>
</dbReference>
<feature type="domain" description="Ras-GEF" evidence="5">
    <location>
        <begin position="39"/>
        <end position="269"/>
    </location>
</feature>
<evidence type="ECO:0000313" key="6">
    <source>
        <dbReference type="EMBL" id="CAD5123136.1"/>
    </source>
</evidence>
<dbReference type="SUPFAM" id="SSF50729">
    <property type="entry name" value="PH domain-like"/>
    <property type="match status" value="1"/>
</dbReference>
<dbReference type="AlphaFoldDB" id="A0A7I8W819"/>
<organism evidence="6 7">
    <name type="scientific">Dimorphilus gyrociliatus</name>
    <dbReference type="NCBI Taxonomy" id="2664684"/>
    <lineage>
        <taxon>Eukaryota</taxon>
        <taxon>Metazoa</taxon>
        <taxon>Spiralia</taxon>
        <taxon>Lophotrochozoa</taxon>
        <taxon>Annelida</taxon>
        <taxon>Polychaeta</taxon>
        <taxon>Polychaeta incertae sedis</taxon>
        <taxon>Dinophilidae</taxon>
        <taxon>Dimorphilus</taxon>
    </lineage>
</organism>
<dbReference type="InterPro" id="IPR001849">
    <property type="entry name" value="PH_domain"/>
</dbReference>
<dbReference type="InterPro" id="IPR036964">
    <property type="entry name" value="RASGEF_cat_dom_sf"/>
</dbReference>
<dbReference type="Pfam" id="PF00169">
    <property type="entry name" value="PH"/>
    <property type="match status" value="1"/>
</dbReference>
<dbReference type="OrthoDB" id="10254377at2759"/>
<dbReference type="Gene3D" id="2.30.29.30">
    <property type="entry name" value="Pleckstrin-homology domain (PH domain)/Phosphotyrosine-binding domain (PTB)"/>
    <property type="match status" value="1"/>
</dbReference>
<proteinExistence type="predicted"/>
<dbReference type="InterPro" id="IPR001895">
    <property type="entry name" value="RASGEF_cat_dom"/>
</dbReference>
<evidence type="ECO:0000256" key="3">
    <source>
        <dbReference type="SAM" id="MobiDB-lite"/>
    </source>
</evidence>
<feature type="domain" description="PH" evidence="4">
    <location>
        <begin position="395"/>
        <end position="499"/>
    </location>
</feature>
<evidence type="ECO:0000259" key="5">
    <source>
        <dbReference type="PROSITE" id="PS50009"/>
    </source>
</evidence>
<accession>A0A7I8W819</accession>
<dbReference type="InterPro" id="IPR023578">
    <property type="entry name" value="Ras_GEF_dom_sf"/>
</dbReference>
<protein>
    <submittedName>
        <fullName evidence="6">DgyrCDS11507</fullName>
    </submittedName>
</protein>
<reference evidence="6 7" key="1">
    <citation type="submission" date="2020-08" db="EMBL/GenBank/DDBJ databases">
        <authorList>
            <person name="Hejnol A."/>
        </authorList>
    </citation>
    <scope>NUCLEOTIDE SEQUENCE [LARGE SCALE GENOMIC DNA]</scope>
</reference>
<keyword evidence="7" id="KW-1185">Reference proteome</keyword>
<evidence type="ECO:0000259" key="4">
    <source>
        <dbReference type="PROSITE" id="PS50003"/>
    </source>
</evidence>
<dbReference type="EMBL" id="CAJFCJ010000019">
    <property type="protein sequence ID" value="CAD5123136.1"/>
    <property type="molecule type" value="Genomic_DNA"/>
</dbReference>
<sequence length="511" mass="58419">MAASILKDSSQENNTGHINMAALDSADILRDTSFASCDFPANSTHNKRSYDANVFDILKVPPEDFASQITLMYLSVFKKIEPEVNFWVQGEILKAESVRLRADILAHFIKISKKLFEKQNLHGVMAVISALQSAPIYRLFSTWTLMAQKEKRTFEKLAELFSEESNRTNLRQFLANAKNDCIPYLGLYLSDLVYIDVAHPHSGGLDKEPRRSAINNILRTLADFQQSSYSNLQPLEHIQSYFKDVRYIEELQKFVEDENFKKSLALEPGQEAVESQSGYHSSTLNSRHSADDLVTSNTPCSKERDTAHTMPAKLTAAYAQGQRHLLDDSELAPSCSTSKSDDIENEKSDSEFESLRSTSCFPRSRKNSKIFSPFRSRREWKCDTDDVCKEISMEGVAKRKVLLKDGKRPMMVSWETYWLALVGSSLFYFPHKSLRLSKNRKHFKKNACNMSRIAGWNVMPLEQNVFQIYNGKEGHLIKFKFDNVEEKNRWMEATKAACAQDNQDEDLIDLC</sequence>
<gene>
    <name evidence="6" type="ORF">DGYR_LOCUS10851</name>
</gene>
<dbReference type="GO" id="GO:0007265">
    <property type="term" value="P:Ras protein signal transduction"/>
    <property type="evidence" value="ECO:0007669"/>
    <property type="project" value="TreeGrafter"/>
</dbReference>
<feature type="region of interest" description="Disordered" evidence="3">
    <location>
        <begin position="329"/>
        <end position="350"/>
    </location>
</feature>
<dbReference type="SUPFAM" id="SSF48366">
    <property type="entry name" value="Ras GEF"/>
    <property type="match status" value="1"/>
</dbReference>
<evidence type="ECO:0000256" key="2">
    <source>
        <dbReference type="PROSITE-ProRule" id="PRU00168"/>
    </source>
</evidence>
<keyword evidence="1 2" id="KW-0344">Guanine-nucleotide releasing factor</keyword>
<feature type="compositionally biased region" description="Basic and acidic residues" evidence="3">
    <location>
        <begin position="339"/>
        <end position="350"/>
    </location>
</feature>
<evidence type="ECO:0000313" key="7">
    <source>
        <dbReference type="Proteomes" id="UP000549394"/>
    </source>
</evidence>
<dbReference type="Proteomes" id="UP000549394">
    <property type="component" value="Unassembled WGS sequence"/>
</dbReference>
<feature type="region of interest" description="Disordered" evidence="3">
    <location>
        <begin position="271"/>
        <end position="307"/>
    </location>
</feature>
<dbReference type="SMART" id="SM00233">
    <property type="entry name" value="PH"/>
    <property type="match status" value="1"/>
</dbReference>
<name>A0A7I8W819_9ANNE</name>
<dbReference type="InterPro" id="IPR011993">
    <property type="entry name" value="PH-like_dom_sf"/>
</dbReference>
<dbReference type="PANTHER" id="PTHR23113">
    <property type="entry name" value="GUANINE NUCLEOTIDE EXCHANGE FACTOR"/>
    <property type="match status" value="1"/>
</dbReference>
<dbReference type="PANTHER" id="PTHR23113:SF368">
    <property type="entry name" value="CELL DIVISION CONTROL PROTEIN 25"/>
    <property type="match status" value="1"/>
</dbReference>
<evidence type="ECO:0000256" key="1">
    <source>
        <dbReference type="ARBA" id="ARBA00022658"/>
    </source>
</evidence>
<dbReference type="InterPro" id="IPR008937">
    <property type="entry name" value="Ras-like_GEF"/>
</dbReference>
<dbReference type="SMART" id="SM00147">
    <property type="entry name" value="RasGEF"/>
    <property type="match status" value="1"/>
</dbReference>
<dbReference type="GO" id="GO:0005886">
    <property type="term" value="C:plasma membrane"/>
    <property type="evidence" value="ECO:0007669"/>
    <property type="project" value="TreeGrafter"/>
</dbReference>
<feature type="compositionally biased region" description="Polar residues" evidence="3">
    <location>
        <begin position="273"/>
        <end position="287"/>
    </location>
</feature>